<dbReference type="STRING" id="1002526.SAMN05216578_102250"/>
<dbReference type="AlphaFoldDB" id="A0A1I6ANH7"/>
<accession>A0A1I6ANH7</accession>
<evidence type="ECO:0000313" key="1">
    <source>
        <dbReference type="EMBL" id="SFQ70117.1"/>
    </source>
</evidence>
<gene>
    <name evidence="1" type="ORF">SAMN05216578_102250</name>
</gene>
<dbReference type="Proteomes" id="UP000242815">
    <property type="component" value="Unassembled WGS sequence"/>
</dbReference>
<dbReference type="EMBL" id="FOYD01000002">
    <property type="protein sequence ID" value="SFQ70117.1"/>
    <property type="molecule type" value="Genomic_DNA"/>
</dbReference>
<evidence type="ECO:0000313" key="2">
    <source>
        <dbReference type="Proteomes" id="UP000242815"/>
    </source>
</evidence>
<proteinExistence type="predicted"/>
<name>A0A1I6ANH7_9GAMM</name>
<protein>
    <submittedName>
        <fullName evidence="1">Uncharacterized protein</fullName>
    </submittedName>
</protein>
<sequence>MAAPLMLGGITVPPHAGTPDVSYAEAGGATDVTLAGGATVRMRHWRKELITISGTGWMSTGLDALDWDAQHTLRCPKPKRMATTGTSVTLTSDPRPDVPVGAHALVGKNWVPTPVTRSGRAVTITPVPGASQYSVYWYPQFTVLVTPPTEENAGDVSWQLICREV</sequence>
<dbReference type="RefSeq" id="WP_090537349.1">
    <property type="nucleotide sequence ID" value="NZ_FOYD01000002.1"/>
</dbReference>
<reference evidence="1 2" key="1">
    <citation type="submission" date="2016-10" db="EMBL/GenBank/DDBJ databases">
        <authorList>
            <person name="de Groot N.N."/>
        </authorList>
    </citation>
    <scope>NUCLEOTIDE SEQUENCE [LARGE SCALE GENOMIC DNA]</scope>
    <source>
        <strain evidence="1 2">JCM 18415</strain>
    </source>
</reference>
<dbReference type="OrthoDB" id="8526408at2"/>
<organism evidence="1 2">
    <name type="scientific">Halopseudomonas formosensis</name>
    <dbReference type="NCBI Taxonomy" id="1002526"/>
    <lineage>
        <taxon>Bacteria</taxon>
        <taxon>Pseudomonadati</taxon>
        <taxon>Pseudomonadota</taxon>
        <taxon>Gammaproteobacteria</taxon>
        <taxon>Pseudomonadales</taxon>
        <taxon>Pseudomonadaceae</taxon>
        <taxon>Halopseudomonas</taxon>
    </lineage>
</organism>